<keyword evidence="3" id="KW-0804">Transcription</keyword>
<evidence type="ECO:0000256" key="2">
    <source>
        <dbReference type="ARBA" id="ARBA00023125"/>
    </source>
</evidence>
<sequence>MTVPFSMPMLEASVRRVAAQPLPQQIAAHLRELIIHDELKPGERIREQPLSLELAVSRTPLRDALKILAVERLVDLHPNRGATVANPSVDELRDLLRVYSTMEGLGGQMACERAVQGDIDAAHRWHQEMVGAFERRDKLSYFRANQAFHLGIIAASRNASLIEVHGQLNLRLHRVRYLAIMQQKDWTFVSNQHEAIIEALDKRDGALLGRLLVEHFSSAWRALDLLEAQQATAVDTPAAAGL</sequence>
<dbReference type="SUPFAM" id="SSF48008">
    <property type="entry name" value="GntR ligand-binding domain-like"/>
    <property type="match status" value="1"/>
</dbReference>
<dbReference type="Gene3D" id="1.20.120.530">
    <property type="entry name" value="GntR ligand-binding domain-like"/>
    <property type="match status" value="1"/>
</dbReference>
<dbReference type="RefSeq" id="WP_167561583.1">
    <property type="nucleotide sequence ID" value="NZ_FOAN01000002.1"/>
</dbReference>
<organism evidence="5 6">
    <name type="scientific">Bosea lupini</name>
    <dbReference type="NCBI Taxonomy" id="1036779"/>
    <lineage>
        <taxon>Bacteria</taxon>
        <taxon>Pseudomonadati</taxon>
        <taxon>Pseudomonadota</taxon>
        <taxon>Alphaproteobacteria</taxon>
        <taxon>Hyphomicrobiales</taxon>
        <taxon>Boseaceae</taxon>
        <taxon>Bosea</taxon>
    </lineage>
</organism>
<evidence type="ECO:0000256" key="3">
    <source>
        <dbReference type="ARBA" id="ARBA00023163"/>
    </source>
</evidence>
<accession>A0A1H7MCJ5</accession>
<dbReference type="Proteomes" id="UP000199664">
    <property type="component" value="Unassembled WGS sequence"/>
</dbReference>
<dbReference type="STRING" id="1036779.SAMN04515666_102808"/>
<dbReference type="GO" id="GO:0003700">
    <property type="term" value="F:DNA-binding transcription factor activity"/>
    <property type="evidence" value="ECO:0007669"/>
    <property type="project" value="InterPro"/>
</dbReference>
<evidence type="ECO:0000256" key="1">
    <source>
        <dbReference type="ARBA" id="ARBA00023015"/>
    </source>
</evidence>
<dbReference type="Pfam" id="PF07729">
    <property type="entry name" value="FCD"/>
    <property type="match status" value="1"/>
</dbReference>
<proteinExistence type="predicted"/>
<keyword evidence="6" id="KW-1185">Reference proteome</keyword>
<keyword evidence="2 5" id="KW-0238">DNA-binding</keyword>
<dbReference type="SUPFAM" id="SSF46785">
    <property type="entry name" value="Winged helix' DNA-binding domain"/>
    <property type="match status" value="1"/>
</dbReference>
<evidence type="ECO:0000259" key="4">
    <source>
        <dbReference type="PROSITE" id="PS50949"/>
    </source>
</evidence>
<dbReference type="PANTHER" id="PTHR43537">
    <property type="entry name" value="TRANSCRIPTIONAL REGULATOR, GNTR FAMILY"/>
    <property type="match status" value="1"/>
</dbReference>
<evidence type="ECO:0000313" key="6">
    <source>
        <dbReference type="Proteomes" id="UP000199664"/>
    </source>
</evidence>
<name>A0A1H7MCJ5_9HYPH</name>
<dbReference type="EMBL" id="FOAN01000002">
    <property type="protein sequence ID" value="SEL08884.1"/>
    <property type="molecule type" value="Genomic_DNA"/>
</dbReference>
<dbReference type="GO" id="GO:0003677">
    <property type="term" value="F:DNA binding"/>
    <property type="evidence" value="ECO:0007669"/>
    <property type="project" value="UniProtKB-KW"/>
</dbReference>
<dbReference type="SMART" id="SM00345">
    <property type="entry name" value="HTH_GNTR"/>
    <property type="match status" value="1"/>
</dbReference>
<dbReference type="PANTHER" id="PTHR43537:SF50">
    <property type="entry name" value="TRANSCRIPTIONAL REGULATORY PROTEIN"/>
    <property type="match status" value="1"/>
</dbReference>
<keyword evidence="1" id="KW-0805">Transcription regulation</keyword>
<gene>
    <name evidence="5" type="ORF">SAMN04515666_102808</name>
</gene>
<dbReference type="InterPro" id="IPR036390">
    <property type="entry name" value="WH_DNA-bd_sf"/>
</dbReference>
<dbReference type="SMART" id="SM00895">
    <property type="entry name" value="FCD"/>
    <property type="match status" value="1"/>
</dbReference>
<dbReference type="InterPro" id="IPR011711">
    <property type="entry name" value="GntR_C"/>
</dbReference>
<reference evidence="6" key="1">
    <citation type="submission" date="2016-10" db="EMBL/GenBank/DDBJ databases">
        <authorList>
            <person name="Varghese N."/>
            <person name="Submissions S."/>
        </authorList>
    </citation>
    <scope>NUCLEOTIDE SEQUENCE [LARGE SCALE GENOMIC DNA]</scope>
    <source>
        <strain evidence="6">LMG 26383,CCUG 61248,R- 45681</strain>
    </source>
</reference>
<feature type="domain" description="HTH gntR-type" evidence="4">
    <location>
        <begin position="20"/>
        <end position="87"/>
    </location>
</feature>
<dbReference type="InterPro" id="IPR008920">
    <property type="entry name" value="TF_FadR/GntR_C"/>
</dbReference>
<protein>
    <submittedName>
        <fullName evidence="5">DNA-binding transcriptional regulator, GntR family</fullName>
    </submittedName>
</protein>
<dbReference type="CDD" id="cd07377">
    <property type="entry name" value="WHTH_GntR"/>
    <property type="match status" value="1"/>
</dbReference>
<dbReference type="Gene3D" id="1.10.10.10">
    <property type="entry name" value="Winged helix-like DNA-binding domain superfamily/Winged helix DNA-binding domain"/>
    <property type="match status" value="1"/>
</dbReference>
<dbReference type="Pfam" id="PF00392">
    <property type="entry name" value="GntR"/>
    <property type="match status" value="1"/>
</dbReference>
<dbReference type="PROSITE" id="PS50949">
    <property type="entry name" value="HTH_GNTR"/>
    <property type="match status" value="1"/>
</dbReference>
<dbReference type="AlphaFoldDB" id="A0A1H7MCJ5"/>
<evidence type="ECO:0000313" key="5">
    <source>
        <dbReference type="EMBL" id="SEL08884.1"/>
    </source>
</evidence>
<dbReference type="InterPro" id="IPR036388">
    <property type="entry name" value="WH-like_DNA-bd_sf"/>
</dbReference>
<dbReference type="InterPro" id="IPR000524">
    <property type="entry name" value="Tscrpt_reg_HTH_GntR"/>
</dbReference>